<feature type="region of interest" description="Disordered" evidence="1">
    <location>
        <begin position="98"/>
        <end position="137"/>
    </location>
</feature>
<dbReference type="AlphaFoldDB" id="A0A367JGH5"/>
<dbReference type="Proteomes" id="UP000252139">
    <property type="component" value="Unassembled WGS sequence"/>
</dbReference>
<evidence type="ECO:0000313" key="3">
    <source>
        <dbReference type="Proteomes" id="UP000252139"/>
    </source>
</evidence>
<evidence type="ECO:0000256" key="1">
    <source>
        <dbReference type="SAM" id="MobiDB-lite"/>
    </source>
</evidence>
<protein>
    <submittedName>
        <fullName evidence="2">Uncharacterized protein</fullName>
    </submittedName>
</protein>
<name>A0A367JGH5_RHIAZ</name>
<comment type="caution">
    <text evidence="2">The sequence shown here is derived from an EMBL/GenBank/DDBJ whole genome shotgun (WGS) entry which is preliminary data.</text>
</comment>
<proteinExistence type="predicted"/>
<dbReference type="OrthoDB" id="2282120at2759"/>
<sequence>MSITPQLSAFISMNEGLVISDIITHKRTSVEGIKRVWTRRFTSEVKDDVPIVDSVEVNWVDLLAEGLKKAKENTIQSLKGKRIFALLEGYEKDNDSIAKSVAGPQAEGSTSKKKKGKETATESNTIQPKHLGSNVQPIDSFSVDTTAKSSVQSNDVSAQSTPFLQIIYSDKDVDSSYKEKESETMTNVSSAWCIVGYVWSMTLSELNIISEGKKEMVTSNSNVKSIYDNTHNLAFEKLLKPSDIDKRLFLSALFETPHSNNPANRQHIVPLKKLPKNIIQCVRAMEQAMENRTVINVQGIPLNAVNEVALHHILVGIYLNHSKPTKRPSSEIDLIVKSVSELFCSLWSPHNDVTVSWDFSTWINKQKMPDSISTRPDLVFCSDLCEVGNGEIKPVGTSKSCVDVARARVLETCKRQLHVRLKTASLPIEARTFGVLVYGLCYETFVVSFSDGYYPYERVSVGLLPTSFNTYKNAEKTLMDLIQLKESMSMSLSTEITSEGFILVDKNLLIPTVSYSSIVKHNN</sequence>
<organism evidence="2 3">
    <name type="scientific">Rhizopus azygosporus</name>
    <name type="common">Rhizopus microsporus var. azygosporus</name>
    <dbReference type="NCBI Taxonomy" id="86630"/>
    <lineage>
        <taxon>Eukaryota</taxon>
        <taxon>Fungi</taxon>
        <taxon>Fungi incertae sedis</taxon>
        <taxon>Mucoromycota</taxon>
        <taxon>Mucoromycotina</taxon>
        <taxon>Mucoromycetes</taxon>
        <taxon>Mucorales</taxon>
        <taxon>Mucorineae</taxon>
        <taxon>Rhizopodaceae</taxon>
        <taxon>Rhizopus</taxon>
    </lineage>
</organism>
<accession>A0A367JGH5</accession>
<evidence type="ECO:0000313" key="2">
    <source>
        <dbReference type="EMBL" id="RCH89062.1"/>
    </source>
</evidence>
<dbReference type="EMBL" id="PJQL01001355">
    <property type="protein sequence ID" value="RCH89062.1"/>
    <property type="molecule type" value="Genomic_DNA"/>
</dbReference>
<reference evidence="2 3" key="1">
    <citation type="journal article" date="2018" name="G3 (Bethesda)">
        <title>Phylogenetic and Phylogenomic Definition of Rhizopus Species.</title>
        <authorList>
            <person name="Gryganskyi A.P."/>
            <person name="Golan J."/>
            <person name="Dolatabadi S."/>
            <person name="Mondo S."/>
            <person name="Robb S."/>
            <person name="Idnurm A."/>
            <person name="Muszewska A."/>
            <person name="Steczkiewicz K."/>
            <person name="Masonjones S."/>
            <person name="Liao H.L."/>
            <person name="Gajdeczka M.T."/>
            <person name="Anike F."/>
            <person name="Vuek A."/>
            <person name="Anishchenko I.M."/>
            <person name="Voigt K."/>
            <person name="de Hoog G.S."/>
            <person name="Smith M.E."/>
            <person name="Heitman J."/>
            <person name="Vilgalys R."/>
            <person name="Stajich J.E."/>
        </authorList>
    </citation>
    <scope>NUCLEOTIDE SEQUENCE [LARGE SCALE GENOMIC DNA]</scope>
    <source>
        <strain evidence="2 3">CBS 357.93</strain>
    </source>
</reference>
<keyword evidence="3" id="KW-1185">Reference proteome</keyword>
<gene>
    <name evidence="2" type="ORF">CU097_010874</name>
</gene>